<dbReference type="EMBL" id="JAUSVL010000001">
    <property type="protein sequence ID" value="MDQ0288799.1"/>
    <property type="molecule type" value="Genomic_DNA"/>
</dbReference>
<dbReference type="AlphaFoldDB" id="A0AAE3VEK0"/>
<sequence>MPEVYSTNEGRLAIVEHPYSTLPVGWSVIFQSADADICRAFVKSHWCVKYLQSGRGILPVIAKHLPEGVVCPCSPTVPIFARLLVFPHAGGGPSAYFPFARILAQSGIETLIVAYPGREARFRSAPAPDMEALLMDIESNLSEILAESPCSYYGHSMGAMVAFELSRRRRRQARTQPEHLFLTGRQAPAVCGGDMVTDGLSNADFIQAVARRYHSIPEEILSSPETMQLILPSLRSDFHLVVNHRFGQESPLHIPTTLLNGTNDAAISPAGVDAWTQELPVVQNLWLDGDHFFLNRNLVVVADIVAQELCWQQPAGAMACRSGQGQKT</sequence>
<dbReference type="Gene3D" id="3.40.50.1820">
    <property type="entry name" value="alpha/beta hydrolase"/>
    <property type="match status" value="1"/>
</dbReference>
<gene>
    <name evidence="3" type="ORF">J3R75_000906</name>
</gene>
<dbReference type="InterPro" id="IPR029058">
    <property type="entry name" value="AB_hydrolase_fold"/>
</dbReference>
<name>A0AAE3VEK0_9BACT</name>
<comment type="caution">
    <text evidence="3">The sequence shown here is derived from an EMBL/GenBank/DDBJ whole genome shotgun (WGS) entry which is preliminary data.</text>
</comment>
<accession>A0AAE3VEK0</accession>
<evidence type="ECO:0000259" key="2">
    <source>
        <dbReference type="Pfam" id="PF00975"/>
    </source>
</evidence>
<dbReference type="InterPro" id="IPR012223">
    <property type="entry name" value="TEII"/>
</dbReference>
<dbReference type="RefSeq" id="WP_307260130.1">
    <property type="nucleotide sequence ID" value="NZ_JAUSVL010000001.1"/>
</dbReference>
<dbReference type="PANTHER" id="PTHR11487">
    <property type="entry name" value="THIOESTERASE"/>
    <property type="match status" value="1"/>
</dbReference>
<dbReference type="Pfam" id="PF00975">
    <property type="entry name" value="Thioesterase"/>
    <property type="match status" value="1"/>
</dbReference>
<dbReference type="GO" id="GO:0008610">
    <property type="term" value="P:lipid biosynthetic process"/>
    <property type="evidence" value="ECO:0007669"/>
    <property type="project" value="TreeGrafter"/>
</dbReference>
<dbReference type="Proteomes" id="UP001238163">
    <property type="component" value="Unassembled WGS sequence"/>
</dbReference>
<protein>
    <submittedName>
        <fullName evidence="3">Surfactin synthase thioesterase subunit</fullName>
    </submittedName>
</protein>
<feature type="domain" description="Thioesterase" evidence="2">
    <location>
        <begin position="82"/>
        <end position="305"/>
    </location>
</feature>
<organism evidence="3 4">
    <name type="scientific">Oligosphaera ethanolica</name>
    <dbReference type="NCBI Taxonomy" id="760260"/>
    <lineage>
        <taxon>Bacteria</taxon>
        <taxon>Pseudomonadati</taxon>
        <taxon>Lentisphaerota</taxon>
        <taxon>Oligosphaeria</taxon>
        <taxon>Oligosphaerales</taxon>
        <taxon>Oligosphaeraceae</taxon>
        <taxon>Oligosphaera</taxon>
    </lineage>
</organism>
<dbReference type="SUPFAM" id="SSF53474">
    <property type="entry name" value="alpha/beta-Hydrolases"/>
    <property type="match status" value="1"/>
</dbReference>
<dbReference type="InterPro" id="IPR001031">
    <property type="entry name" value="Thioesterase"/>
</dbReference>
<evidence type="ECO:0000313" key="4">
    <source>
        <dbReference type="Proteomes" id="UP001238163"/>
    </source>
</evidence>
<reference evidence="3" key="1">
    <citation type="submission" date="2023-07" db="EMBL/GenBank/DDBJ databases">
        <title>Genomic Encyclopedia of Type Strains, Phase IV (KMG-IV): sequencing the most valuable type-strain genomes for metagenomic binning, comparative biology and taxonomic classification.</title>
        <authorList>
            <person name="Goeker M."/>
        </authorList>
    </citation>
    <scope>NUCLEOTIDE SEQUENCE</scope>
    <source>
        <strain evidence="3">DSM 24202</strain>
    </source>
</reference>
<dbReference type="PANTHER" id="PTHR11487:SF0">
    <property type="entry name" value="S-ACYL FATTY ACID SYNTHASE THIOESTERASE, MEDIUM CHAIN"/>
    <property type="match status" value="1"/>
</dbReference>
<keyword evidence="4" id="KW-1185">Reference proteome</keyword>
<comment type="similarity">
    <text evidence="1">Belongs to the thioesterase family.</text>
</comment>
<evidence type="ECO:0000313" key="3">
    <source>
        <dbReference type="EMBL" id="MDQ0288799.1"/>
    </source>
</evidence>
<evidence type="ECO:0000256" key="1">
    <source>
        <dbReference type="ARBA" id="ARBA00007169"/>
    </source>
</evidence>
<proteinExistence type="inferred from homology"/>